<dbReference type="PANTHER" id="PTHR45683">
    <property type="entry name" value="MITOCHONDRIAL NICOTINAMIDE ADENINE DINUCLEOTIDE TRANSPORTER 1-RELATED-RELATED"/>
    <property type="match status" value="1"/>
</dbReference>
<comment type="similarity">
    <text evidence="2 10">Belongs to the mitochondrial carrier (TC 2.A.29) family.</text>
</comment>
<feature type="repeat" description="Solcar" evidence="9">
    <location>
        <begin position="1"/>
        <end position="69"/>
    </location>
</feature>
<dbReference type="InterPro" id="IPR002067">
    <property type="entry name" value="MCP"/>
</dbReference>
<dbReference type="InterPro" id="IPR023395">
    <property type="entry name" value="MCP_dom_sf"/>
</dbReference>
<keyword evidence="6 12" id="KW-1133">Transmembrane helix</keyword>
<keyword evidence="4 9" id="KW-0812">Transmembrane</keyword>
<feature type="transmembrane region" description="Helical" evidence="12">
    <location>
        <begin position="82"/>
        <end position="105"/>
    </location>
</feature>
<evidence type="ECO:0000256" key="9">
    <source>
        <dbReference type="PROSITE-ProRule" id="PRU00282"/>
    </source>
</evidence>
<evidence type="ECO:0000256" key="4">
    <source>
        <dbReference type="ARBA" id="ARBA00022692"/>
    </source>
</evidence>
<proteinExistence type="inferred from homology"/>
<evidence type="ECO:0000256" key="7">
    <source>
        <dbReference type="ARBA" id="ARBA00023128"/>
    </source>
</evidence>
<dbReference type="InterPro" id="IPR018108">
    <property type="entry name" value="MCP_transmembrane"/>
</dbReference>
<evidence type="ECO:0000256" key="5">
    <source>
        <dbReference type="ARBA" id="ARBA00022737"/>
    </source>
</evidence>
<feature type="repeat" description="Solcar" evidence="9">
    <location>
        <begin position="79"/>
        <end position="170"/>
    </location>
</feature>
<evidence type="ECO:0000256" key="1">
    <source>
        <dbReference type="ARBA" id="ARBA00004225"/>
    </source>
</evidence>
<evidence type="ECO:0000256" key="8">
    <source>
        <dbReference type="ARBA" id="ARBA00023136"/>
    </source>
</evidence>
<keyword evidence="3 10" id="KW-0813">Transport</keyword>
<gene>
    <name evidence="13" type="ORF">HK105_207122</name>
</gene>
<organism evidence="13 14">
    <name type="scientific">Polyrhizophydium stewartii</name>
    <dbReference type="NCBI Taxonomy" id="2732419"/>
    <lineage>
        <taxon>Eukaryota</taxon>
        <taxon>Fungi</taxon>
        <taxon>Fungi incertae sedis</taxon>
        <taxon>Chytridiomycota</taxon>
        <taxon>Chytridiomycota incertae sedis</taxon>
        <taxon>Chytridiomycetes</taxon>
        <taxon>Rhizophydiales</taxon>
        <taxon>Rhizophydiales incertae sedis</taxon>
        <taxon>Polyrhizophydium</taxon>
    </lineage>
</organism>
<keyword evidence="8 9" id="KW-0472">Membrane</keyword>
<protein>
    <recommendedName>
        <fullName evidence="15">Mitochondrial carrier</fullName>
    </recommendedName>
</protein>
<evidence type="ECO:0000256" key="11">
    <source>
        <dbReference type="SAM" id="MobiDB-lite"/>
    </source>
</evidence>
<comment type="caution">
    <text evidence="13">The sequence shown here is derived from an EMBL/GenBank/DDBJ whole genome shotgun (WGS) entry which is preliminary data.</text>
</comment>
<reference evidence="13 14" key="1">
    <citation type="submission" date="2023-09" db="EMBL/GenBank/DDBJ databases">
        <title>Pangenome analysis of Batrachochytrium dendrobatidis and related Chytrids.</title>
        <authorList>
            <person name="Yacoub M.N."/>
            <person name="Stajich J.E."/>
            <person name="James T.Y."/>
        </authorList>
    </citation>
    <scope>NUCLEOTIDE SEQUENCE [LARGE SCALE GENOMIC DNA]</scope>
    <source>
        <strain evidence="13 14">JEL0888</strain>
    </source>
</reference>
<dbReference type="Pfam" id="PF00153">
    <property type="entry name" value="Mito_carr"/>
    <property type="match status" value="3"/>
</dbReference>
<evidence type="ECO:0000256" key="2">
    <source>
        <dbReference type="ARBA" id="ARBA00006375"/>
    </source>
</evidence>
<dbReference type="InterPro" id="IPR044712">
    <property type="entry name" value="SLC25A32-like"/>
</dbReference>
<dbReference type="EMBL" id="JADGIZ020000047">
    <property type="protein sequence ID" value="KAL2913377.1"/>
    <property type="molecule type" value="Genomic_DNA"/>
</dbReference>
<evidence type="ECO:0008006" key="15">
    <source>
        <dbReference type="Google" id="ProtNLM"/>
    </source>
</evidence>
<evidence type="ECO:0000256" key="10">
    <source>
        <dbReference type="RuleBase" id="RU000488"/>
    </source>
</evidence>
<feature type="region of interest" description="Disordered" evidence="11">
    <location>
        <begin position="1"/>
        <end position="21"/>
    </location>
</feature>
<evidence type="ECO:0000313" key="14">
    <source>
        <dbReference type="Proteomes" id="UP001527925"/>
    </source>
</evidence>
<evidence type="ECO:0000256" key="3">
    <source>
        <dbReference type="ARBA" id="ARBA00022448"/>
    </source>
</evidence>
<dbReference type="SUPFAM" id="SSF103506">
    <property type="entry name" value="Mitochondrial carrier"/>
    <property type="match status" value="1"/>
</dbReference>
<dbReference type="Proteomes" id="UP001527925">
    <property type="component" value="Unassembled WGS sequence"/>
</dbReference>
<evidence type="ECO:0000256" key="6">
    <source>
        <dbReference type="ARBA" id="ARBA00022989"/>
    </source>
</evidence>
<keyword evidence="14" id="KW-1185">Reference proteome</keyword>
<dbReference type="Gene3D" id="1.50.40.10">
    <property type="entry name" value="Mitochondrial carrier domain"/>
    <property type="match status" value="1"/>
</dbReference>
<evidence type="ECO:0000313" key="13">
    <source>
        <dbReference type="EMBL" id="KAL2913377.1"/>
    </source>
</evidence>
<dbReference type="PROSITE" id="PS50920">
    <property type="entry name" value="SOLCAR"/>
    <property type="match status" value="3"/>
</dbReference>
<accession>A0ABR4N1G5</accession>
<name>A0ABR4N1G5_9FUNG</name>
<feature type="repeat" description="Solcar" evidence="9">
    <location>
        <begin position="178"/>
        <end position="282"/>
    </location>
</feature>
<keyword evidence="5" id="KW-0677">Repeat</keyword>
<sequence>MIKIRLQNEASSHEGEGRAQPRRRALKTFASIWKSEGLRGLYRGVGVTAAGYLPTWAIYFSVYEWSKSTLLVQFNTDTETSLIHMLSAVHAGLLSTTIVNPIWVARTRIMTQPPKPDPAFPYHYRSTLDALVTISRTEGWRALYKGLGPSIIGVSHVAIQFPLYEKLKTLLQDKSGNVSSFWILFASAASKMSASLVTYPHEVVRTRLQTQLGIHYDSLHVGTSEAAASSSAIKYRGLVQSVKVIMTEEGWKGFYKGFGTSLFRTVPASALTLLTYEILSSWLDRVAGVR</sequence>
<dbReference type="PRINTS" id="PR00926">
    <property type="entry name" value="MITOCARRIER"/>
</dbReference>
<evidence type="ECO:0000256" key="12">
    <source>
        <dbReference type="SAM" id="Phobius"/>
    </source>
</evidence>
<comment type="subcellular location">
    <subcellularLocation>
        <location evidence="1">Mitochondrion membrane</location>
        <topology evidence="1">Multi-pass membrane protein</topology>
    </subcellularLocation>
</comment>
<feature type="transmembrane region" description="Helical" evidence="12">
    <location>
        <begin position="41"/>
        <end position="62"/>
    </location>
</feature>
<keyword evidence="7" id="KW-0496">Mitochondrion</keyword>